<dbReference type="eggNOG" id="ENOG502RYII">
    <property type="taxonomic scope" value="Eukaryota"/>
</dbReference>
<evidence type="ECO:0000313" key="2">
    <source>
        <dbReference type="EMBL" id="EMD90362.1"/>
    </source>
</evidence>
<dbReference type="OrthoDB" id="5359231at2759"/>
<dbReference type="CDD" id="cd09917">
    <property type="entry name" value="F-box_SF"/>
    <property type="match status" value="1"/>
</dbReference>
<protein>
    <recommendedName>
        <fullName evidence="1">F-box domain-containing protein</fullName>
    </recommendedName>
</protein>
<gene>
    <name evidence="2" type="ORF">COCHEDRAFT_1179043</name>
</gene>
<keyword evidence="3" id="KW-1185">Reference proteome</keyword>
<dbReference type="InterPro" id="IPR036047">
    <property type="entry name" value="F-box-like_dom_sf"/>
</dbReference>
<dbReference type="PROSITE" id="PS50181">
    <property type="entry name" value="FBOX"/>
    <property type="match status" value="1"/>
</dbReference>
<evidence type="ECO:0000259" key="1">
    <source>
        <dbReference type="PROSITE" id="PS50181"/>
    </source>
</evidence>
<evidence type="ECO:0000313" key="3">
    <source>
        <dbReference type="Proteomes" id="UP000016936"/>
    </source>
</evidence>
<dbReference type="HOGENOM" id="CLU_015634_0_0_1"/>
<dbReference type="AlphaFoldDB" id="M2UR46"/>
<dbReference type="InterPro" id="IPR001810">
    <property type="entry name" value="F-box_dom"/>
</dbReference>
<name>M2UR46_COCH5</name>
<reference evidence="3" key="2">
    <citation type="journal article" date="2013" name="PLoS Genet.">
        <title>Comparative genome structure, secondary metabolite, and effector coding capacity across Cochliobolus pathogens.</title>
        <authorList>
            <person name="Condon B.J."/>
            <person name="Leng Y."/>
            <person name="Wu D."/>
            <person name="Bushley K.E."/>
            <person name="Ohm R.A."/>
            <person name="Otillar R."/>
            <person name="Martin J."/>
            <person name="Schackwitz W."/>
            <person name="Grimwood J."/>
            <person name="MohdZainudin N."/>
            <person name="Xue C."/>
            <person name="Wang R."/>
            <person name="Manning V.A."/>
            <person name="Dhillon B."/>
            <person name="Tu Z.J."/>
            <person name="Steffenson B.J."/>
            <person name="Salamov A."/>
            <person name="Sun H."/>
            <person name="Lowry S."/>
            <person name="LaButti K."/>
            <person name="Han J."/>
            <person name="Copeland A."/>
            <person name="Lindquist E."/>
            <person name="Barry K."/>
            <person name="Schmutz J."/>
            <person name="Baker S.E."/>
            <person name="Ciuffetti L.M."/>
            <person name="Grigoriev I.V."/>
            <person name="Zhong S."/>
            <person name="Turgeon B.G."/>
        </authorList>
    </citation>
    <scope>NUCLEOTIDE SEQUENCE [LARGE SCALE GENOMIC DNA]</scope>
    <source>
        <strain evidence="3">C5 / ATCC 48332 / race O</strain>
    </source>
</reference>
<feature type="domain" description="F-box" evidence="1">
    <location>
        <begin position="7"/>
        <end position="54"/>
    </location>
</feature>
<dbReference type="STRING" id="701091.M2UR46"/>
<accession>M2UR46</accession>
<dbReference type="EMBL" id="KB445578">
    <property type="protein sequence ID" value="EMD90362.1"/>
    <property type="molecule type" value="Genomic_DNA"/>
</dbReference>
<organism evidence="2 3">
    <name type="scientific">Cochliobolus heterostrophus (strain C5 / ATCC 48332 / race O)</name>
    <name type="common">Southern corn leaf blight fungus</name>
    <name type="synonym">Bipolaris maydis</name>
    <dbReference type="NCBI Taxonomy" id="701091"/>
    <lineage>
        <taxon>Eukaryota</taxon>
        <taxon>Fungi</taxon>
        <taxon>Dikarya</taxon>
        <taxon>Ascomycota</taxon>
        <taxon>Pezizomycotina</taxon>
        <taxon>Dothideomycetes</taxon>
        <taxon>Pleosporomycetidae</taxon>
        <taxon>Pleosporales</taxon>
        <taxon>Pleosporineae</taxon>
        <taxon>Pleosporaceae</taxon>
        <taxon>Bipolaris</taxon>
    </lineage>
</organism>
<proteinExistence type="predicted"/>
<dbReference type="SUPFAM" id="SSF81383">
    <property type="entry name" value="F-box domain"/>
    <property type="match status" value="1"/>
</dbReference>
<reference evidence="2 3" key="1">
    <citation type="journal article" date="2012" name="PLoS Pathog.">
        <title>Diverse lifestyles and strategies of plant pathogenesis encoded in the genomes of eighteen Dothideomycetes fungi.</title>
        <authorList>
            <person name="Ohm R.A."/>
            <person name="Feau N."/>
            <person name="Henrissat B."/>
            <person name="Schoch C.L."/>
            <person name="Horwitz B.A."/>
            <person name="Barry K.W."/>
            <person name="Condon B.J."/>
            <person name="Copeland A.C."/>
            <person name="Dhillon B."/>
            <person name="Glaser F."/>
            <person name="Hesse C.N."/>
            <person name="Kosti I."/>
            <person name="LaButti K."/>
            <person name="Lindquist E.A."/>
            <person name="Lucas S."/>
            <person name="Salamov A.A."/>
            <person name="Bradshaw R.E."/>
            <person name="Ciuffetti L."/>
            <person name="Hamelin R.C."/>
            <person name="Kema G.H.J."/>
            <person name="Lawrence C."/>
            <person name="Scott J.A."/>
            <person name="Spatafora J.W."/>
            <person name="Turgeon B.G."/>
            <person name="de Wit P.J.G.M."/>
            <person name="Zhong S."/>
            <person name="Goodwin S.B."/>
            <person name="Grigoriev I.V."/>
        </authorList>
    </citation>
    <scope>NUCLEOTIDE SEQUENCE [LARGE SCALE GENOMIC DNA]</scope>
    <source>
        <strain evidence="3">C5 / ATCC 48332 / race O</strain>
    </source>
</reference>
<dbReference type="Pfam" id="PF00646">
    <property type="entry name" value="F-box"/>
    <property type="match status" value="1"/>
</dbReference>
<dbReference type="Proteomes" id="UP000016936">
    <property type="component" value="Unassembled WGS sequence"/>
</dbReference>
<sequence length="645" mass="72864">MNPTLDRLTLEQLPFDILFCVTANLSLEDIFHLSQTCQQLSAFMVDERTVCRSIVEMDFPFTEEAKLARTEKMTYKQAMKAIYDRRHALSTAYPFSARTWGNGNAFVYRQGILCVLESKTVHVSDLRSQSHDIHIDLTVIAGPVLGPPFPVPRNFDVDLLNYADGILAVHLEEKDESNGGYILALDMAHNCPDDKRLIQMVRLPSSSKLFVRHTADFLYYGTHTGRGSDGHHKWEVGGVRLNNSTNIQDGAKRLLLDNFHGSDIGSTVAFEIHNGHFYAVSNQTTFEVEEIDYTSFYHVVRFPLHSPLPASVERDERLYRRQHKQGPIHDSWTDLTLQSDEKTNEMVIVESRREWAEASSRQSRTFYVTRLEFGSENGTMEISDEPLLPDDDIYLPVIDSSNRPQWKPTPDLFSWSQHPEFGGTDPAPRSFMLARTKFRAYNYACTTFVDLVEDQECCNDASKPPCLRLRVGSRRETGLDDYATVNRKGKTAAVYSTNPNFVDNQTRYRQSPIRMWPPRASRCPCSQQLHNILNPVIPSSGAWYTRRVTGVLDEQRLVFMIKSGGSYGPSGNNSLGTVVVVDFARLAESSNSIGSAPMARSDSKMDETLSLAWEWQPGLEQKCRDRTCCQTNHGGLGSTANERGA</sequence>
<dbReference type="OMA" id="FYAVSNQ"/>